<dbReference type="KEGG" id="cox:E0W60_33780"/>
<dbReference type="InterPro" id="IPR053782">
    <property type="entry name" value="TraW-like"/>
</dbReference>
<feature type="region of interest" description="Disordered" evidence="1">
    <location>
        <begin position="88"/>
        <end position="109"/>
    </location>
</feature>
<reference evidence="3 4" key="1">
    <citation type="submission" date="2019-03" db="EMBL/GenBank/DDBJ databases">
        <title>Efficiently degradation of phenoxyalkanoic acid herbicides by Cupriavidus oxalaticus strain X32.</title>
        <authorList>
            <person name="Sheng X."/>
        </authorList>
    </citation>
    <scope>NUCLEOTIDE SEQUENCE [LARGE SCALE GENOMIC DNA]</scope>
    <source>
        <strain evidence="3 4">X32</strain>
        <plasmid evidence="3 4">unnamed2</plasmid>
    </source>
</reference>
<dbReference type="NCBIfam" id="NF033888">
    <property type="entry name" value="conj_TraW"/>
    <property type="match status" value="1"/>
</dbReference>
<name>A0A4P7LKC9_9BURK</name>
<sequence length="401" mass="43096">MKRKKLFALTAVAAATASPSAYAVCDSCVVAAVQAASTMITTTITTTSGTITNAINLLSTNVANVGSKISDAVVQSANQQREIQIETQRRAEKERVERETELPIDPCSNSSGNYASQATVATGGKSSGYKRGGGGGSSVSSPVLGKALNDPFPSPEVARRQSHAIHTAKYCNAVEQRLGYAGCGGSSMPDGDANVESILTGAGMPGKDPELTFSTEQEEAARAYARLSLDPHPPQNITKAEAATEQGKSYIALQKMYQANMSAAEKIQFDLIASRMPFPGSNRLIQEIKKADHAAKYFDMTASKQAKNGSMSLAEMMDFESGRRFRNPYWVVAMAAEASPEKLQREMIFMQAYSNELQLQNLRMMEKVGVALGQLLAAQTRTEMRPSIEAQLLRAQSTNAR</sequence>
<dbReference type="AlphaFoldDB" id="A0A4P7LKC9"/>
<evidence type="ECO:0000313" key="3">
    <source>
        <dbReference type="EMBL" id="QBY56028.1"/>
    </source>
</evidence>
<dbReference type="Proteomes" id="UP000295294">
    <property type="component" value="Plasmid unnamed2"/>
</dbReference>
<geneLocation type="plasmid" evidence="3">
    <name>unnamed2</name>
</geneLocation>
<keyword evidence="3" id="KW-0614">Plasmid</keyword>
<organism evidence="3 4">
    <name type="scientific">Cupriavidus oxalaticus</name>
    <dbReference type="NCBI Taxonomy" id="96344"/>
    <lineage>
        <taxon>Bacteria</taxon>
        <taxon>Pseudomonadati</taxon>
        <taxon>Pseudomonadota</taxon>
        <taxon>Betaproteobacteria</taxon>
        <taxon>Burkholderiales</taxon>
        <taxon>Burkholderiaceae</taxon>
        <taxon>Cupriavidus</taxon>
    </lineage>
</organism>
<accession>A0A4P7LKC9</accession>
<feature type="chain" id="PRO_5020725806" evidence="2">
    <location>
        <begin position="24"/>
        <end position="401"/>
    </location>
</feature>
<dbReference type="EMBL" id="CP038637">
    <property type="protein sequence ID" value="QBY56028.1"/>
    <property type="molecule type" value="Genomic_DNA"/>
</dbReference>
<keyword evidence="2" id="KW-0732">Signal</keyword>
<evidence type="ECO:0000313" key="4">
    <source>
        <dbReference type="Proteomes" id="UP000295294"/>
    </source>
</evidence>
<protein>
    <submittedName>
        <fullName evidence="3">Uncharacterized protein</fullName>
    </submittedName>
</protein>
<feature type="compositionally biased region" description="Basic and acidic residues" evidence="1">
    <location>
        <begin position="88"/>
        <end position="101"/>
    </location>
</feature>
<proteinExistence type="predicted"/>
<evidence type="ECO:0000256" key="1">
    <source>
        <dbReference type="SAM" id="MobiDB-lite"/>
    </source>
</evidence>
<dbReference type="OrthoDB" id="8677989at2"/>
<evidence type="ECO:0000256" key="2">
    <source>
        <dbReference type="SAM" id="SignalP"/>
    </source>
</evidence>
<gene>
    <name evidence="3" type="ORF">E0W60_33780</name>
</gene>
<dbReference type="RefSeq" id="WP_135707199.1">
    <property type="nucleotide sequence ID" value="NZ_CP038637.1"/>
</dbReference>
<feature type="signal peptide" evidence="2">
    <location>
        <begin position="1"/>
        <end position="23"/>
    </location>
</feature>